<keyword evidence="3" id="KW-1185">Reference proteome</keyword>
<dbReference type="HOGENOM" id="CLU_1194700_0_0_1"/>
<dbReference type="RefSeq" id="XP_006680200.1">
    <property type="nucleotide sequence ID" value="XM_006680137.1"/>
</dbReference>
<keyword evidence="1" id="KW-0732">Signal</keyword>
<gene>
    <name evidence="2" type="ORF">BATDEDRAFT_89714</name>
</gene>
<reference evidence="2 3" key="1">
    <citation type="submission" date="2009-12" db="EMBL/GenBank/DDBJ databases">
        <title>The draft genome of Batrachochytrium dendrobatidis.</title>
        <authorList>
            <consortium name="US DOE Joint Genome Institute (JGI-PGF)"/>
            <person name="Kuo A."/>
            <person name="Salamov A."/>
            <person name="Schmutz J."/>
            <person name="Lucas S."/>
            <person name="Pitluck S."/>
            <person name="Rosenblum E."/>
            <person name="Stajich J."/>
            <person name="Eisen M."/>
            <person name="Grigoriev I.V."/>
        </authorList>
    </citation>
    <scope>NUCLEOTIDE SEQUENCE [LARGE SCALE GENOMIC DNA]</scope>
    <source>
        <strain evidence="3">JAM81 / FGSC 10211</strain>
    </source>
</reference>
<dbReference type="OrthoDB" id="2139124at2759"/>
<dbReference type="InParanoid" id="F4P669"/>
<dbReference type="AlphaFoldDB" id="F4P669"/>
<evidence type="ECO:0000256" key="1">
    <source>
        <dbReference type="SAM" id="SignalP"/>
    </source>
</evidence>
<accession>F4P669</accession>
<organism evidence="2 3">
    <name type="scientific">Batrachochytrium dendrobatidis (strain JAM81 / FGSC 10211)</name>
    <name type="common">Frog chytrid fungus</name>
    <dbReference type="NCBI Taxonomy" id="684364"/>
    <lineage>
        <taxon>Eukaryota</taxon>
        <taxon>Fungi</taxon>
        <taxon>Fungi incertae sedis</taxon>
        <taxon>Chytridiomycota</taxon>
        <taxon>Chytridiomycota incertae sedis</taxon>
        <taxon>Chytridiomycetes</taxon>
        <taxon>Rhizophydiales</taxon>
        <taxon>Rhizophydiales incertae sedis</taxon>
        <taxon>Batrachochytrium</taxon>
    </lineage>
</organism>
<dbReference type="GeneID" id="18243589"/>
<evidence type="ECO:0000313" key="2">
    <source>
        <dbReference type="EMBL" id="EGF79553.1"/>
    </source>
</evidence>
<feature type="chain" id="PRO_5003318959" description="RlpA-like protein double-psi beta-barrel domain-containing protein" evidence="1">
    <location>
        <begin position="27"/>
        <end position="232"/>
    </location>
</feature>
<sequence length="232" mass="25549">MVSLQLQRATCAIALYFLTIAIEAQSTEDIFTVGTQLKGETSTLSFSTNDWLPGHATHYGPYPGYPGMSENGYQFNDVGVGCSNGEPGGDPRWNSIKDHGLIQNPLDSKTVWPIVPTVAVSEFSWGGSNKDKICYQTLNIRNAHNHSQRLTAYVVDFCPTKGCMWSAKERQFNVDIYGQRTFSRLGGALMDGIIDIEIQWPTGIIANSAKNDFSFKTILIVLVSSSLLVFIP</sequence>
<protein>
    <recommendedName>
        <fullName evidence="4">RlpA-like protein double-psi beta-barrel domain-containing protein</fullName>
    </recommendedName>
</protein>
<proteinExistence type="predicted"/>
<dbReference type="Proteomes" id="UP000007241">
    <property type="component" value="Unassembled WGS sequence"/>
</dbReference>
<name>F4P669_BATDJ</name>
<feature type="signal peptide" evidence="1">
    <location>
        <begin position="1"/>
        <end position="26"/>
    </location>
</feature>
<dbReference type="EMBL" id="GL882886">
    <property type="protein sequence ID" value="EGF79553.1"/>
    <property type="molecule type" value="Genomic_DNA"/>
</dbReference>
<evidence type="ECO:0008006" key="4">
    <source>
        <dbReference type="Google" id="ProtNLM"/>
    </source>
</evidence>
<evidence type="ECO:0000313" key="3">
    <source>
        <dbReference type="Proteomes" id="UP000007241"/>
    </source>
</evidence>